<evidence type="ECO:0000313" key="8">
    <source>
        <dbReference type="EMBL" id="SHH98931.1"/>
    </source>
</evidence>
<evidence type="ECO:0000256" key="4">
    <source>
        <dbReference type="ARBA" id="ARBA00022989"/>
    </source>
</evidence>
<feature type="domain" description="Major facilitator superfamily (MFS) profile" evidence="7">
    <location>
        <begin position="1"/>
        <end position="387"/>
    </location>
</feature>
<feature type="transmembrane region" description="Helical" evidence="6">
    <location>
        <begin position="277"/>
        <end position="294"/>
    </location>
</feature>
<dbReference type="GO" id="GO:0022857">
    <property type="term" value="F:transmembrane transporter activity"/>
    <property type="evidence" value="ECO:0007669"/>
    <property type="project" value="InterPro"/>
</dbReference>
<feature type="transmembrane region" description="Helical" evidence="6">
    <location>
        <begin position="162"/>
        <end position="182"/>
    </location>
</feature>
<dbReference type="Proteomes" id="UP000184241">
    <property type="component" value="Unassembled WGS sequence"/>
</dbReference>
<dbReference type="InterPro" id="IPR036259">
    <property type="entry name" value="MFS_trans_sf"/>
</dbReference>
<dbReference type="PANTHER" id="PTHR23530:SF1">
    <property type="entry name" value="PERMEASE, MAJOR FACILITATOR SUPERFAMILY-RELATED"/>
    <property type="match status" value="1"/>
</dbReference>
<dbReference type="PROSITE" id="PS50850">
    <property type="entry name" value="MFS"/>
    <property type="match status" value="1"/>
</dbReference>
<feature type="transmembrane region" description="Helical" evidence="6">
    <location>
        <begin position="215"/>
        <end position="233"/>
    </location>
</feature>
<keyword evidence="3 6" id="KW-0812">Transmembrane</keyword>
<proteinExistence type="predicted"/>
<feature type="transmembrane region" description="Helical" evidence="6">
    <location>
        <begin position="333"/>
        <end position="356"/>
    </location>
</feature>
<evidence type="ECO:0000313" key="9">
    <source>
        <dbReference type="Proteomes" id="UP000184241"/>
    </source>
</evidence>
<feature type="transmembrane region" description="Helical" evidence="6">
    <location>
        <begin position="136"/>
        <end position="156"/>
    </location>
</feature>
<dbReference type="Gene3D" id="1.20.1250.20">
    <property type="entry name" value="MFS general substrate transporter like domains"/>
    <property type="match status" value="1"/>
</dbReference>
<keyword evidence="4 6" id="KW-1133">Transmembrane helix</keyword>
<reference evidence="8 9" key="1">
    <citation type="submission" date="2016-11" db="EMBL/GenBank/DDBJ databases">
        <authorList>
            <person name="Jaros S."/>
            <person name="Januszkiewicz K."/>
            <person name="Wedrychowicz H."/>
        </authorList>
    </citation>
    <scope>NUCLEOTIDE SEQUENCE [LARGE SCALE GENOMIC DNA]</scope>
    <source>
        <strain evidence="8 9">DSM 6191</strain>
    </source>
</reference>
<dbReference type="InterPro" id="IPR005829">
    <property type="entry name" value="Sugar_transporter_CS"/>
</dbReference>
<comment type="subcellular location">
    <subcellularLocation>
        <location evidence="1">Cell membrane</location>
        <topology evidence="1">Multi-pass membrane protein</topology>
    </subcellularLocation>
</comment>
<gene>
    <name evidence="8" type="ORF">SAMN02745941_01415</name>
</gene>
<feature type="transmembrane region" description="Helical" evidence="6">
    <location>
        <begin position="245"/>
        <end position="265"/>
    </location>
</feature>
<evidence type="ECO:0000256" key="2">
    <source>
        <dbReference type="ARBA" id="ARBA00022448"/>
    </source>
</evidence>
<dbReference type="PROSITE" id="PS00216">
    <property type="entry name" value="SUGAR_TRANSPORT_1"/>
    <property type="match status" value="1"/>
</dbReference>
<dbReference type="Pfam" id="PF07690">
    <property type="entry name" value="MFS_1"/>
    <property type="match status" value="1"/>
</dbReference>
<evidence type="ECO:0000256" key="1">
    <source>
        <dbReference type="ARBA" id="ARBA00004651"/>
    </source>
</evidence>
<feature type="transmembrane region" description="Helical" evidence="6">
    <location>
        <begin position="12"/>
        <end position="33"/>
    </location>
</feature>
<feature type="transmembrane region" description="Helical" evidence="6">
    <location>
        <begin position="77"/>
        <end position="101"/>
    </location>
</feature>
<evidence type="ECO:0000259" key="7">
    <source>
        <dbReference type="PROSITE" id="PS50850"/>
    </source>
</evidence>
<feature type="transmembrane region" description="Helical" evidence="6">
    <location>
        <begin position="362"/>
        <end position="382"/>
    </location>
</feature>
<keyword evidence="5 6" id="KW-0472">Membrane</keyword>
<evidence type="ECO:0000256" key="6">
    <source>
        <dbReference type="SAM" id="Phobius"/>
    </source>
</evidence>
<dbReference type="RefSeq" id="WP_073018110.1">
    <property type="nucleotide sequence ID" value="NZ_FQXU01000005.1"/>
</dbReference>
<name>A0A1M5XGJ9_9CLOT</name>
<dbReference type="SUPFAM" id="SSF103473">
    <property type="entry name" value="MFS general substrate transporter"/>
    <property type="match status" value="1"/>
</dbReference>
<dbReference type="GO" id="GO:0005886">
    <property type="term" value="C:plasma membrane"/>
    <property type="evidence" value="ECO:0007669"/>
    <property type="project" value="UniProtKB-SubCell"/>
</dbReference>
<dbReference type="InterPro" id="IPR020846">
    <property type="entry name" value="MFS_dom"/>
</dbReference>
<sequence>MKKLEKNIKLDYVYRFISSVDITSAIWVLYLSYKGFSLTQIGLVEGIFHVAKFMFEIPTGAIADIWGRKNSLIASRVLAFLSSLIMIFGNSFGEIALGFIISAASLSLNSGSEEALVYDSLKALGKEEEYIKVNGILNFLIEVAQILAVFIGGVLSDINFQLSYGVAAIISLASLLISLGFYESNKSNLNEKDIIKIHFKECFRIIKNEKRLMKIMIYFGILFSIDTTAHFYMQEYLSSMDFTRSEIAGIFVIKGILSAIGSKYAYIFHDKLGKKGVMKFVSIITGILLMVMYLKGVTAIISFVLMGAMIGAAYPLSSNYINELIPSEQRATLISLDSMLFSFLMIGIFPAVGFAAQHLSMGLTFMILGFILIVEVIAAFYYNRDSN</sequence>
<dbReference type="EMBL" id="FQXU01000005">
    <property type="protein sequence ID" value="SHH98931.1"/>
    <property type="molecule type" value="Genomic_DNA"/>
</dbReference>
<feature type="transmembrane region" description="Helical" evidence="6">
    <location>
        <begin position="300"/>
        <end position="321"/>
    </location>
</feature>
<evidence type="ECO:0000256" key="5">
    <source>
        <dbReference type="ARBA" id="ARBA00023136"/>
    </source>
</evidence>
<keyword evidence="2" id="KW-0813">Transport</keyword>
<accession>A0A1M5XGJ9</accession>
<dbReference type="PANTHER" id="PTHR23530">
    <property type="entry name" value="TRANSPORT PROTEIN-RELATED"/>
    <property type="match status" value="1"/>
</dbReference>
<dbReference type="AlphaFoldDB" id="A0A1M5XGJ9"/>
<protein>
    <submittedName>
        <fullName evidence="8">Predicted arabinose efflux permease, MFS family</fullName>
    </submittedName>
</protein>
<evidence type="ECO:0000256" key="3">
    <source>
        <dbReference type="ARBA" id="ARBA00022692"/>
    </source>
</evidence>
<organism evidence="8 9">
    <name type="scientific">Clostridium intestinale DSM 6191</name>
    <dbReference type="NCBI Taxonomy" id="1121320"/>
    <lineage>
        <taxon>Bacteria</taxon>
        <taxon>Bacillati</taxon>
        <taxon>Bacillota</taxon>
        <taxon>Clostridia</taxon>
        <taxon>Eubacteriales</taxon>
        <taxon>Clostridiaceae</taxon>
        <taxon>Clostridium</taxon>
    </lineage>
</organism>
<dbReference type="InterPro" id="IPR011701">
    <property type="entry name" value="MFS"/>
</dbReference>
<dbReference type="PROSITE" id="PS00217">
    <property type="entry name" value="SUGAR_TRANSPORT_2"/>
    <property type="match status" value="1"/>
</dbReference>
<dbReference type="InterPro" id="IPR053160">
    <property type="entry name" value="MFS_DHA3_Transporter"/>
</dbReference>